<dbReference type="SMART" id="SM00283">
    <property type="entry name" value="MA"/>
    <property type="match status" value="1"/>
</dbReference>
<feature type="domain" description="Methyl-accepting transducer" evidence="6">
    <location>
        <begin position="358"/>
        <end position="587"/>
    </location>
</feature>
<sequence length="603" mass="63452">MAACLLLFSAVSGVISTWMIGSTVRGRIVNDELPALVTGIRADIQRRIAVPLSASLQVAHDPFLLKWEAAGLPDEGVADWKALAGAVKQQQATAQVFWVSQATGKYFNEAGLSRMLAERDTWLPAMLNSGKPYSVEIDQDPTSKAYMMFINARFEASPTQRGATGVALSVDAMAQSIKAYTIGQTGSVFLVRGDGSVLIHRDPKLTIEGKHKLQGLFKLDDAAARVLLDKKPFAVLQHEHEGARFLASSYVPELEGYVVAEVPQAELVGPVTRAVQVAALAGILIGGLLSLGLVLMASRAVAAPVGRAAQLLGEIANGQGDLTRRMKVESSDEIGHLAESFNQFVGSLAHLVQQVRATSDSIATASAEVSQGSADLSHRTEQTASSLEETASAMTELSESVRSNAEAAGNASRLAEQASGAATRNGAMVGEVVQLMQGIEGSSRKIADIIGVIDGIAFQTNILALNAAVEAARAGEMGRGFAVVAAEVRSLAQRSATAAREVRSLIQASSEQVQAGATRVREAGQGMDELLRVVAEVTETVRAISLATNEQSRGIQEVGQAVTELDNATQQNAALVEQSSAAAMSLKDQAQQLIGVMGAFRTD</sequence>
<reference evidence="8" key="1">
    <citation type="submission" date="2020-12" db="EMBL/GenBank/DDBJ databases">
        <title>The genome sequence of Inhella sp. 1Y17.</title>
        <authorList>
            <person name="Liu Y."/>
        </authorList>
    </citation>
    <scope>NUCLEOTIDE SEQUENCE</scope>
    <source>
        <strain evidence="8">1Y17</strain>
    </source>
</reference>
<dbReference type="FunFam" id="1.10.287.950:FF:000001">
    <property type="entry name" value="Methyl-accepting chemotaxis sensory transducer"/>
    <property type="match status" value="1"/>
</dbReference>
<dbReference type="SUPFAM" id="SSF58104">
    <property type="entry name" value="Methyl-accepting chemotaxis protein (MCP) signaling domain"/>
    <property type="match status" value="1"/>
</dbReference>
<evidence type="ECO:0000259" key="7">
    <source>
        <dbReference type="PROSITE" id="PS50885"/>
    </source>
</evidence>
<dbReference type="GO" id="GO:0004888">
    <property type="term" value="F:transmembrane signaling receptor activity"/>
    <property type="evidence" value="ECO:0007669"/>
    <property type="project" value="InterPro"/>
</dbReference>
<feature type="compositionally biased region" description="Polar residues" evidence="5">
    <location>
        <begin position="382"/>
        <end position="403"/>
    </location>
</feature>
<dbReference type="InterPro" id="IPR004089">
    <property type="entry name" value="MCPsignal_dom"/>
</dbReference>
<dbReference type="InterPro" id="IPR004090">
    <property type="entry name" value="Chemotax_Me-accpt_rcpt"/>
</dbReference>
<dbReference type="PROSITE" id="PS50885">
    <property type="entry name" value="HAMP"/>
    <property type="match status" value="1"/>
</dbReference>
<dbReference type="PANTHER" id="PTHR43531:SF14">
    <property type="entry name" value="METHYL-ACCEPTING CHEMOTAXIS PROTEIN I-RELATED"/>
    <property type="match status" value="1"/>
</dbReference>
<organism evidence="8 9">
    <name type="scientific">Inhella proteolytica</name>
    <dbReference type="NCBI Taxonomy" id="2795029"/>
    <lineage>
        <taxon>Bacteria</taxon>
        <taxon>Pseudomonadati</taxon>
        <taxon>Pseudomonadota</taxon>
        <taxon>Betaproteobacteria</taxon>
        <taxon>Burkholderiales</taxon>
        <taxon>Sphaerotilaceae</taxon>
        <taxon>Inhella</taxon>
    </lineage>
</organism>
<evidence type="ECO:0000256" key="5">
    <source>
        <dbReference type="SAM" id="MobiDB-lite"/>
    </source>
</evidence>
<dbReference type="PROSITE" id="PS50111">
    <property type="entry name" value="CHEMOTAXIS_TRANSDUC_2"/>
    <property type="match status" value="1"/>
</dbReference>
<name>A0A931J6R1_9BURK</name>
<evidence type="ECO:0000313" key="9">
    <source>
        <dbReference type="Proteomes" id="UP000613266"/>
    </source>
</evidence>
<dbReference type="GO" id="GO:0005886">
    <property type="term" value="C:plasma membrane"/>
    <property type="evidence" value="ECO:0007669"/>
    <property type="project" value="TreeGrafter"/>
</dbReference>
<comment type="subcellular location">
    <subcellularLocation>
        <location evidence="1">Membrane</location>
    </subcellularLocation>
</comment>
<keyword evidence="2" id="KW-0488">Methylation</keyword>
<dbReference type="Gene3D" id="1.10.287.950">
    <property type="entry name" value="Methyl-accepting chemotaxis protein"/>
    <property type="match status" value="1"/>
</dbReference>
<protein>
    <submittedName>
        <fullName evidence="8">HAMP domain-containing protein</fullName>
    </submittedName>
</protein>
<feature type="domain" description="HAMP" evidence="7">
    <location>
        <begin position="299"/>
        <end position="353"/>
    </location>
</feature>
<evidence type="ECO:0000256" key="2">
    <source>
        <dbReference type="ARBA" id="ARBA00022481"/>
    </source>
</evidence>
<dbReference type="Gene3D" id="3.30.450.20">
    <property type="entry name" value="PAS domain"/>
    <property type="match status" value="1"/>
</dbReference>
<keyword evidence="4" id="KW-0807">Transducer</keyword>
<evidence type="ECO:0000259" key="6">
    <source>
        <dbReference type="PROSITE" id="PS50111"/>
    </source>
</evidence>
<comment type="similarity">
    <text evidence="3">Belongs to the methyl-accepting chemotaxis (MCP) protein family.</text>
</comment>
<accession>A0A931J6R1</accession>
<keyword evidence="9" id="KW-1185">Reference proteome</keyword>
<evidence type="ECO:0000256" key="1">
    <source>
        <dbReference type="ARBA" id="ARBA00004370"/>
    </source>
</evidence>
<gene>
    <name evidence="8" type="ORF">I7X39_20490</name>
</gene>
<evidence type="ECO:0000256" key="4">
    <source>
        <dbReference type="PROSITE-ProRule" id="PRU00284"/>
    </source>
</evidence>
<dbReference type="PRINTS" id="PR00260">
    <property type="entry name" value="CHEMTRNSDUCR"/>
</dbReference>
<dbReference type="InterPro" id="IPR051310">
    <property type="entry name" value="MCP_chemotaxis"/>
</dbReference>
<dbReference type="EMBL" id="JAEDAK010000020">
    <property type="protein sequence ID" value="MBH9579281.1"/>
    <property type="molecule type" value="Genomic_DNA"/>
</dbReference>
<dbReference type="AlphaFoldDB" id="A0A931J6R1"/>
<dbReference type="InterPro" id="IPR003660">
    <property type="entry name" value="HAMP_dom"/>
</dbReference>
<proteinExistence type="inferred from homology"/>
<dbReference type="PANTHER" id="PTHR43531">
    <property type="entry name" value="PROTEIN ICFG"/>
    <property type="match status" value="1"/>
</dbReference>
<dbReference type="SMART" id="SM00304">
    <property type="entry name" value="HAMP"/>
    <property type="match status" value="1"/>
</dbReference>
<dbReference type="CDD" id="cd06225">
    <property type="entry name" value="HAMP"/>
    <property type="match status" value="1"/>
</dbReference>
<feature type="region of interest" description="Disordered" evidence="5">
    <location>
        <begin position="368"/>
        <end position="412"/>
    </location>
</feature>
<dbReference type="Proteomes" id="UP000613266">
    <property type="component" value="Unassembled WGS sequence"/>
</dbReference>
<dbReference type="GO" id="GO:0007165">
    <property type="term" value="P:signal transduction"/>
    <property type="evidence" value="ECO:0007669"/>
    <property type="project" value="UniProtKB-KW"/>
</dbReference>
<dbReference type="Pfam" id="PF00672">
    <property type="entry name" value="HAMP"/>
    <property type="match status" value="1"/>
</dbReference>
<dbReference type="Pfam" id="PF00015">
    <property type="entry name" value="MCPsignal"/>
    <property type="match status" value="1"/>
</dbReference>
<evidence type="ECO:0000256" key="3">
    <source>
        <dbReference type="ARBA" id="ARBA00029447"/>
    </source>
</evidence>
<dbReference type="GO" id="GO:0006935">
    <property type="term" value="P:chemotaxis"/>
    <property type="evidence" value="ECO:0007669"/>
    <property type="project" value="InterPro"/>
</dbReference>
<evidence type="ECO:0000313" key="8">
    <source>
        <dbReference type="EMBL" id="MBH9579281.1"/>
    </source>
</evidence>
<comment type="caution">
    <text evidence="8">The sequence shown here is derived from an EMBL/GenBank/DDBJ whole genome shotgun (WGS) entry which is preliminary data.</text>
</comment>
<dbReference type="CDD" id="cd11386">
    <property type="entry name" value="MCP_signal"/>
    <property type="match status" value="1"/>
</dbReference>